<dbReference type="AlphaFoldDB" id="A0A2J0Q243"/>
<dbReference type="EMBL" id="WBSZ01000014">
    <property type="protein sequence ID" value="KAB2529202.1"/>
    <property type="molecule type" value="Genomic_DNA"/>
</dbReference>
<evidence type="ECO:0000313" key="1">
    <source>
        <dbReference type="EMBL" id="KAB2529202.1"/>
    </source>
</evidence>
<evidence type="ECO:0000313" key="3">
    <source>
        <dbReference type="Proteomes" id="UP000229974"/>
    </source>
</evidence>
<protein>
    <recommendedName>
        <fullName evidence="5">Head decoration protein</fullName>
    </recommendedName>
</protein>
<evidence type="ECO:0000313" key="2">
    <source>
        <dbReference type="EMBL" id="PJD86670.1"/>
    </source>
</evidence>
<dbReference type="EMBL" id="NEEW01000005">
    <property type="protein sequence ID" value="PJD86670.1"/>
    <property type="molecule type" value="Genomic_DNA"/>
</dbReference>
<dbReference type="Proteomes" id="UP000476281">
    <property type="component" value="Unassembled WGS sequence"/>
</dbReference>
<sequence>MIVDLTELFPIRKSFTDVVSYATDSFAVVEGRVFDLPADIQCADVIGADGALYTSGDNAFVVVSDFVSAGDGKTVNVLRAPNVGSFVALKADNLNAANHAAAITTLESKGFVCRPFFTS</sequence>
<proteinExistence type="predicted"/>
<gene>
    <name evidence="2" type="ORF">B9Q30_12415</name>
    <name evidence="1" type="ORF">F9C29_01805</name>
</gene>
<dbReference type="RefSeq" id="WP_023303159.1">
    <property type="nucleotide sequence ID" value="NZ_BEFY01000121.1"/>
</dbReference>
<dbReference type="OrthoDB" id="6631347at2"/>
<evidence type="ECO:0000313" key="4">
    <source>
        <dbReference type="Proteomes" id="UP000476281"/>
    </source>
</evidence>
<name>A0A2J0Q243_9ENTR</name>
<reference evidence="2 3" key="1">
    <citation type="journal article" date="2017" name="J. Antimicrob. Chemother.">
        <title>Characterization of the population structure, drug resistance mechanisms and plasmids of the community-associated Enterobacter cloacae complex in China.</title>
        <authorList>
            <person name="Zhou K."/>
            <person name="Yu W."/>
            <person name="Cao X."/>
            <person name="Shen P."/>
            <person name="Lu H."/>
            <person name="Luo Q."/>
            <person name="Rossen J.W.A."/>
            <person name="Xiao Y."/>
        </authorList>
    </citation>
    <scope>NUCLEOTIDE SEQUENCE [LARGE SCALE GENOMIC DNA]</scope>
    <source>
        <strain evidence="2 3">ECC904</strain>
    </source>
</reference>
<evidence type="ECO:0008006" key="5">
    <source>
        <dbReference type="Google" id="ProtNLM"/>
    </source>
</evidence>
<comment type="caution">
    <text evidence="2">The sequence shown here is derived from an EMBL/GenBank/DDBJ whole genome shotgun (WGS) entry which is preliminary data.</text>
</comment>
<organism evidence="2 3">
    <name type="scientific">Enterobacter hormaechei</name>
    <dbReference type="NCBI Taxonomy" id="158836"/>
    <lineage>
        <taxon>Bacteria</taxon>
        <taxon>Pseudomonadati</taxon>
        <taxon>Pseudomonadota</taxon>
        <taxon>Gammaproteobacteria</taxon>
        <taxon>Enterobacterales</taxon>
        <taxon>Enterobacteriaceae</taxon>
        <taxon>Enterobacter</taxon>
        <taxon>Enterobacter cloacae complex</taxon>
    </lineage>
</organism>
<dbReference type="Proteomes" id="UP000229974">
    <property type="component" value="Unassembled WGS sequence"/>
</dbReference>
<accession>A0A2J0Q243</accession>
<reference evidence="1 4" key="2">
    <citation type="submission" date="2019-09" db="EMBL/GenBank/DDBJ databases">
        <title>Reversal of blaTEM antimicrobial resistance by CRISPR-Cas9 in clinical E. coli and other Enterobacteriaceae strains.</title>
        <authorList>
            <person name="Tagliaferri T."/>
            <person name="Guimaraes N."/>
            <person name="Pereira M."/>
            <person name="Felicori L."/>
            <person name="Horz H.-P."/>
            <person name="Santos S."/>
            <person name="Mendes T."/>
        </authorList>
    </citation>
    <scope>NUCLEOTIDE SEQUENCE [LARGE SCALE GENOMIC DNA]</scope>
    <source>
        <strain evidence="1 4">E2_blaTEM_MG</strain>
    </source>
</reference>